<dbReference type="FunFam" id="1.20.1250.20:FF:000183">
    <property type="entry name" value="sodium-dependent lysophosphatidylcholine symporter 1 isoform X2"/>
    <property type="match status" value="1"/>
</dbReference>
<feature type="transmembrane region" description="Helical" evidence="8">
    <location>
        <begin position="388"/>
        <end position="409"/>
    </location>
</feature>
<dbReference type="PANTHER" id="PTHR11328">
    <property type="entry name" value="MAJOR FACILITATOR SUPERFAMILY DOMAIN-CONTAINING PROTEIN"/>
    <property type="match status" value="1"/>
</dbReference>
<gene>
    <name evidence="9" type="primary">MFSD2B</name>
</gene>
<dbReference type="Gene3D" id="1.20.1250.20">
    <property type="entry name" value="MFS general substrate transporter like domains"/>
    <property type="match status" value="2"/>
</dbReference>
<dbReference type="GO" id="GO:0046624">
    <property type="term" value="F:sphingolipid transporter activity"/>
    <property type="evidence" value="ECO:0007669"/>
    <property type="project" value="TreeGrafter"/>
</dbReference>
<evidence type="ECO:0000256" key="1">
    <source>
        <dbReference type="ARBA" id="ARBA00004651"/>
    </source>
</evidence>
<dbReference type="Pfam" id="PF13347">
    <property type="entry name" value="MFS_2"/>
    <property type="match status" value="1"/>
</dbReference>
<evidence type="ECO:0000256" key="5">
    <source>
        <dbReference type="ARBA" id="ARBA00022692"/>
    </source>
</evidence>
<evidence type="ECO:0000313" key="10">
    <source>
        <dbReference type="Proteomes" id="UP000694402"/>
    </source>
</evidence>
<comment type="subcellular location">
    <subcellularLocation>
        <location evidence="1">Cell membrane</location>
        <topology evidence="1">Multi-pass membrane protein</topology>
    </subcellularLocation>
</comment>
<dbReference type="SUPFAM" id="SSF103473">
    <property type="entry name" value="MFS general substrate transporter"/>
    <property type="match status" value="1"/>
</dbReference>
<evidence type="ECO:0000256" key="6">
    <source>
        <dbReference type="ARBA" id="ARBA00022989"/>
    </source>
</evidence>
<evidence type="ECO:0008006" key="11">
    <source>
        <dbReference type="Google" id="ProtNLM"/>
    </source>
</evidence>
<dbReference type="AlphaFoldDB" id="A0A8C8IX34"/>
<evidence type="ECO:0000256" key="7">
    <source>
        <dbReference type="ARBA" id="ARBA00023136"/>
    </source>
</evidence>
<proteinExistence type="inferred from homology"/>
<feature type="transmembrane region" description="Helical" evidence="8">
    <location>
        <begin position="91"/>
        <end position="118"/>
    </location>
</feature>
<sequence length="425" mass="47195">PNQVAGSATAFFLQIYLLDVAQVTHLCASMVLFIGKAWGAVSDPVVGFFITKSKWTRIGRLMPWMVGCTPFVVVSYFYLWFVPPFTNGRFIWYLGFYCLYQTLITCFHVPYSALTMFLSPDQKERDSATAYRMTMEVLGTLVGAAIQGQIVASAHTLKNCPQHNMSASHLGNGSGAEIVKRIVHSQDFLSHAVSIPFHKGFILVMRHGPYLTLTAAFLFISVAIQLVQSNFVLFCTHAVDLRDHFQNIVLTILVSAVVSIPLWQWFLERFGKKKAAFCGITWIMPFTVMLVFIPNLVVAYVVAVSSGLSVAASLLLPWSMLPDVVDDFRLANPCCKGYEAIFYSFYVFFTKFAAGISLGVSTLCLEFAGYDTGACRQPAQVAYTLKLLIGAAPVAFIVTGLLILLLYPISEDVRLRNKLCLEELQ</sequence>
<keyword evidence="3" id="KW-0813">Transport</keyword>
<organism evidence="9 10">
    <name type="scientific">Oncorhynchus tshawytscha</name>
    <name type="common">Chinook salmon</name>
    <name type="synonym">Salmo tshawytscha</name>
    <dbReference type="NCBI Taxonomy" id="74940"/>
    <lineage>
        <taxon>Eukaryota</taxon>
        <taxon>Metazoa</taxon>
        <taxon>Chordata</taxon>
        <taxon>Craniata</taxon>
        <taxon>Vertebrata</taxon>
        <taxon>Euteleostomi</taxon>
        <taxon>Actinopterygii</taxon>
        <taxon>Neopterygii</taxon>
        <taxon>Teleostei</taxon>
        <taxon>Protacanthopterygii</taxon>
        <taxon>Salmoniformes</taxon>
        <taxon>Salmonidae</taxon>
        <taxon>Salmoninae</taxon>
        <taxon>Oncorhynchus</taxon>
    </lineage>
</organism>
<evidence type="ECO:0000256" key="4">
    <source>
        <dbReference type="ARBA" id="ARBA00022475"/>
    </source>
</evidence>
<feature type="transmembrane region" description="Helical" evidence="8">
    <location>
        <begin position="61"/>
        <end position="79"/>
    </location>
</feature>
<feature type="transmembrane region" description="Helical" evidence="8">
    <location>
        <begin position="275"/>
        <end position="293"/>
    </location>
</feature>
<accession>A0A8C8IX34</accession>
<evidence type="ECO:0000256" key="3">
    <source>
        <dbReference type="ARBA" id="ARBA00022448"/>
    </source>
</evidence>
<evidence type="ECO:0000313" key="9">
    <source>
        <dbReference type="Ensembl" id="ENSOTSP00005085314.2"/>
    </source>
</evidence>
<keyword evidence="5 8" id="KW-0812">Transmembrane</keyword>
<dbReference type="PANTHER" id="PTHR11328:SF30">
    <property type="entry name" value="SPHINGOSINE-1-PHOSPHATE TRANSPORTER MFSD2B"/>
    <property type="match status" value="1"/>
</dbReference>
<dbReference type="Proteomes" id="UP000694402">
    <property type="component" value="Unassembled WGS sequence"/>
</dbReference>
<reference evidence="9" key="2">
    <citation type="submission" date="2025-09" db="UniProtKB">
        <authorList>
            <consortium name="Ensembl"/>
        </authorList>
    </citation>
    <scope>IDENTIFICATION</scope>
</reference>
<evidence type="ECO:0000256" key="8">
    <source>
        <dbReference type="SAM" id="Phobius"/>
    </source>
</evidence>
<feature type="transmembrane region" description="Helical" evidence="8">
    <location>
        <begin position="245"/>
        <end position="263"/>
    </location>
</feature>
<dbReference type="InterPro" id="IPR039672">
    <property type="entry name" value="MFS_2"/>
</dbReference>
<feature type="transmembrane region" description="Helical" evidence="8">
    <location>
        <begin position="340"/>
        <end position="368"/>
    </location>
</feature>
<evidence type="ECO:0000256" key="2">
    <source>
        <dbReference type="ARBA" id="ARBA00008335"/>
    </source>
</evidence>
<dbReference type="GeneTree" id="ENSGT00390000005318"/>
<dbReference type="GO" id="GO:0005886">
    <property type="term" value="C:plasma membrane"/>
    <property type="evidence" value="ECO:0007669"/>
    <property type="project" value="UniProtKB-SubCell"/>
</dbReference>
<comment type="similarity">
    <text evidence="2">Belongs to the major facilitator superfamily.</text>
</comment>
<keyword evidence="6 8" id="KW-1133">Transmembrane helix</keyword>
<dbReference type="GO" id="GO:0015293">
    <property type="term" value="F:symporter activity"/>
    <property type="evidence" value="ECO:0007669"/>
    <property type="project" value="InterPro"/>
</dbReference>
<keyword evidence="10" id="KW-1185">Reference proteome</keyword>
<name>A0A8C8IX34_ONCTS</name>
<protein>
    <recommendedName>
        <fullName evidence="11">Major facilitator superfamily domain containing 2B</fullName>
    </recommendedName>
</protein>
<dbReference type="InterPro" id="IPR036259">
    <property type="entry name" value="MFS_trans_sf"/>
</dbReference>
<feature type="transmembrane region" description="Helical" evidence="8">
    <location>
        <begin position="210"/>
        <end position="233"/>
    </location>
</feature>
<keyword evidence="7 8" id="KW-0472">Membrane</keyword>
<dbReference type="Ensembl" id="ENSOTST00005092640.2">
    <property type="protein sequence ID" value="ENSOTSP00005085314.2"/>
    <property type="gene ID" value="ENSOTSG00005040149.2"/>
</dbReference>
<dbReference type="GO" id="GO:0008643">
    <property type="term" value="P:carbohydrate transport"/>
    <property type="evidence" value="ECO:0007669"/>
    <property type="project" value="InterPro"/>
</dbReference>
<keyword evidence="4" id="KW-1003">Cell membrane</keyword>
<reference evidence="9" key="1">
    <citation type="submission" date="2025-08" db="UniProtKB">
        <authorList>
            <consortium name="Ensembl"/>
        </authorList>
    </citation>
    <scope>IDENTIFICATION</scope>
</reference>